<evidence type="ECO:0000256" key="2">
    <source>
        <dbReference type="ARBA" id="ARBA00005811"/>
    </source>
</evidence>
<gene>
    <name evidence="9" type="ORF">Q8A57_08125</name>
</gene>
<comment type="subcellular location">
    <subcellularLocation>
        <location evidence="1">Cell membrane</location>
        <topology evidence="1">Single-pass membrane protein</topology>
    </subcellularLocation>
    <subcellularLocation>
        <location evidence="7">Cell membrane</location>
        <topology evidence="7">Single-pass type II membrane protein</topology>
    </subcellularLocation>
</comment>
<dbReference type="GO" id="GO:0005886">
    <property type="term" value="C:plasma membrane"/>
    <property type="evidence" value="ECO:0007669"/>
    <property type="project" value="UniProtKB-SubCell"/>
</dbReference>
<evidence type="ECO:0000256" key="4">
    <source>
        <dbReference type="ARBA" id="ARBA00022692"/>
    </source>
</evidence>
<feature type="transmembrane region" description="Helical" evidence="8">
    <location>
        <begin position="20"/>
        <end position="38"/>
    </location>
</feature>
<evidence type="ECO:0000313" key="10">
    <source>
        <dbReference type="Proteomes" id="UP001178354"/>
    </source>
</evidence>
<dbReference type="EMBL" id="JAUUUU010000003">
    <property type="protein sequence ID" value="MDP1520931.1"/>
    <property type="molecule type" value="Genomic_DNA"/>
</dbReference>
<keyword evidence="4 7" id="KW-0812">Transmembrane</keyword>
<dbReference type="GO" id="GO:0022857">
    <property type="term" value="F:transmembrane transporter activity"/>
    <property type="evidence" value="ECO:0007669"/>
    <property type="project" value="InterPro"/>
</dbReference>
<dbReference type="AlphaFoldDB" id="A0AAW8B5T2"/>
<comment type="caution">
    <text evidence="9">The sequence shown here is derived from an EMBL/GenBank/DDBJ whole genome shotgun (WGS) entry which is preliminary data.</text>
</comment>
<reference evidence="9" key="2">
    <citation type="submission" date="2023-08" db="EMBL/GenBank/DDBJ databases">
        <authorList>
            <person name="Luo J."/>
        </authorList>
    </citation>
    <scope>NUCLEOTIDE SEQUENCE</scope>
    <source>
        <strain evidence="9">DSM 25064</strain>
    </source>
</reference>
<dbReference type="PANTHER" id="PTHR30558:SF13">
    <property type="entry name" value="BIOPOLYMER TRANSPORT PROTEIN EXBD2"/>
    <property type="match status" value="1"/>
</dbReference>
<dbReference type="GO" id="GO:0015031">
    <property type="term" value="P:protein transport"/>
    <property type="evidence" value="ECO:0007669"/>
    <property type="project" value="UniProtKB-KW"/>
</dbReference>
<comment type="similarity">
    <text evidence="2 7">Belongs to the ExbD/TolR family.</text>
</comment>
<proteinExistence type="inferred from homology"/>
<accession>A0AAW8B5T2</accession>
<evidence type="ECO:0000256" key="1">
    <source>
        <dbReference type="ARBA" id="ARBA00004162"/>
    </source>
</evidence>
<keyword evidence="6 8" id="KW-0472">Membrane</keyword>
<keyword evidence="5 8" id="KW-1133">Transmembrane helix</keyword>
<evidence type="ECO:0000256" key="3">
    <source>
        <dbReference type="ARBA" id="ARBA00022475"/>
    </source>
</evidence>
<keyword evidence="3" id="KW-1003">Cell membrane</keyword>
<keyword evidence="10" id="KW-1185">Reference proteome</keyword>
<name>A0AAW8B5T2_9GAMM</name>
<evidence type="ECO:0000256" key="5">
    <source>
        <dbReference type="ARBA" id="ARBA00022989"/>
    </source>
</evidence>
<dbReference type="Gene3D" id="3.30.420.270">
    <property type="match status" value="1"/>
</dbReference>
<reference evidence="9" key="1">
    <citation type="journal article" date="2010" name="Int. J. Syst. Evol. Microbiol.">
        <title>Porticoccus litoralis gen. nov., sp. nov., a gammaproteobacterium isolated from the Yellow Sea.</title>
        <authorList>
            <person name="Oh H.M."/>
            <person name="Kim H."/>
            <person name="Kim K.M."/>
            <person name="Min G.S."/>
            <person name="Cho J.C."/>
        </authorList>
    </citation>
    <scope>NUCLEOTIDE SEQUENCE</scope>
    <source>
        <strain evidence="9">DSM 25064</strain>
    </source>
</reference>
<keyword evidence="7" id="KW-0653">Protein transport</keyword>
<keyword evidence="7" id="KW-0813">Transport</keyword>
<dbReference type="PANTHER" id="PTHR30558">
    <property type="entry name" value="EXBD MEMBRANE COMPONENT OF PMF-DRIVEN MACROMOLECULE IMPORT SYSTEM"/>
    <property type="match status" value="1"/>
</dbReference>
<organism evidence="9 10">
    <name type="scientific">Porticoccus litoralis</name>
    <dbReference type="NCBI Taxonomy" id="434086"/>
    <lineage>
        <taxon>Bacteria</taxon>
        <taxon>Pseudomonadati</taxon>
        <taxon>Pseudomonadota</taxon>
        <taxon>Gammaproteobacteria</taxon>
        <taxon>Cellvibrionales</taxon>
        <taxon>Porticoccaceae</taxon>
        <taxon>Porticoccus</taxon>
    </lineage>
</organism>
<dbReference type="RefSeq" id="WP_305170521.1">
    <property type="nucleotide sequence ID" value="NZ_JAUUUU010000003.1"/>
</dbReference>
<evidence type="ECO:0000256" key="8">
    <source>
        <dbReference type="SAM" id="Phobius"/>
    </source>
</evidence>
<dbReference type="Proteomes" id="UP001178354">
    <property type="component" value="Unassembled WGS sequence"/>
</dbReference>
<evidence type="ECO:0000313" key="9">
    <source>
        <dbReference type="EMBL" id="MDP1520931.1"/>
    </source>
</evidence>
<sequence>MRDRTYRQPEPPQTIDLTPMLDVVFILLIFFIVTATFIREPGVDVQRTVAVTAEQQKPAILVAVTADNQIWIDGQRVMPENLRLHILRLRNDNPRGGLVIQADRQAEMATLSKVSDVARAAGIDAVAVSTGDR</sequence>
<dbReference type="InterPro" id="IPR003400">
    <property type="entry name" value="ExbD"/>
</dbReference>
<evidence type="ECO:0000256" key="6">
    <source>
        <dbReference type="ARBA" id="ARBA00023136"/>
    </source>
</evidence>
<protein>
    <submittedName>
        <fullName evidence="9">Biopolymer transporter ExbD</fullName>
    </submittedName>
</protein>
<dbReference type="Pfam" id="PF02472">
    <property type="entry name" value="ExbD"/>
    <property type="match status" value="1"/>
</dbReference>
<evidence type="ECO:0000256" key="7">
    <source>
        <dbReference type="RuleBase" id="RU003879"/>
    </source>
</evidence>